<feature type="region of interest" description="Disordered" evidence="1">
    <location>
        <begin position="460"/>
        <end position="493"/>
    </location>
</feature>
<reference evidence="3" key="1">
    <citation type="submission" date="2025-08" db="UniProtKB">
        <authorList>
            <consortium name="RefSeq"/>
        </authorList>
    </citation>
    <scope>IDENTIFICATION</scope>
</reference>
<feature type="region of interest" description="Disordered" evidence="1">
    <location>
        <begin position="346"/>
        <end position="392"/>
    </location>
</feature>
<keyword evidence="2" id="KW-1185">Reference proteome</keyword>
<feature type="compositionally biased region" description="Polar residues" evidence="1">
    <location>
        <begin position="81"/>
        <end position="91"/>
    </location>
</feature>
<dbReference type="RefSeq" id="XP_005101871.1">
    <property type="nucleotide sequence ID" value="XM_005101814.3"/>
</dbReference>
<organism evidence="2 3">
    <name type="scientific">Aplysia californica</name>
    <name type="common">California sea hare</name>
    <dbReference type="NCBI Taxonomy" id="6500"/>
    <lineage>
        <taxon>Eukaryota</taxon>
        <taxon>Metazoa</taxon>
        <taxon>Spiralia</taxon>
        <taxon>Lophotrochozoa</taxon>
        <taxon>Mollusca</taxon>
        <taxon>Gastropoda</taxon>
        <taxon>Heterobranchia</taxon>
        <taxon>Euthyneura</taxon>
        <taxon>Tectipleura</taxon>
        <taxon>Aplysiida</taxon>
        <taxon>Aplysioidea</taxon>
        <taxon>Aplysiidae</taxon>
        <taxon>Aplysia</taxon>
    </lineage>
</organism>
<feature type="compositionally biased region" description="Polar residues" evidence="1">
    <location>
        <begin position="567"/>
        <end position="580"/>
    </location>
</feature>
<dbReference type="GeneID" id="101852862"/>
<feature type="compositionally biased region" description="Polar residues" evidence="1">
    <location>
        <begin position="738"/>
        <end position="766"/>
    </location>
</feature>
<feature type="compositionally biased region" description="Polar residues" evidence="1">
    <location>
        <begin position="297"/>
        <end position="308"/>
    </location>
</feature>
<protein>
    <submittedName>
        <fullName evidence="3">Uncharacterized protein LOC101852862</fullName>
    </submittedName>
</protein>
<feature type="compositionally biased region" description="Polar residues" evidence="1">
    <location>
        <begin position="973"/>
        <end position="997"/>
    </location>
</feature>
<gene>
    <name evidence="3" type="primary">LOC101852862</name>
</gene>
<evidence type="ECO:0000256" key="1">
    <source>
        <dbReference type="SAM" id="MobiDB-lite"/>
    </source>
</evidence>
<feature type="region of interest" description="Disordered" evidence="1">
    <location>
        <begin position="297"/>
        <end position="326"/>
    </location>
</feature>
<feature type="compositionally biased region" description="Polar residues" evidence="1">
    <location>
        <begin position="589"/>
        <end position="617"/>
    </location>
</feature>
<feature type="region of interest" description="Disordered" evidence="1">
    <location>
        <begin position="562"/>
        <end position="673"/>
    </location>
</feature>
<feature type="region of interest" description="Disordered" evidence="1">
    <location>
        <begin position="526"/>
        <end position="546"/>
    </location>
</feature>
<name>A0ABM0JUL5_APLCA</name>
<feature type="compositionally biased region" description="Polar residues" evidence="1">
    <location>
        <begin position="639"/>
        <end position="665"/>
    </location>
</feature>
<feature type="region of interest" description="Disordered" evidence="1">
    <location>
        <begin position="895"/>
        <end position="937"/>
    </location>
</feature>
<sequence length="1022" mass="109903">MSRRHAKLPQDARSSTSATSTSSTKSSALGLSIDPEVSAAHAAWSTGTHQHSSRVNSKLRSRKLLSKEKASKEEVRDHQSPSRQQAGFSTNDNELSKQCFETKVVKAKTKLLPSTFKSKTIQRNRNQVSEIACDSVNSAVKSHLLQQNSYNAQSDADKNAFKEHISTTTRAVEENVSSIAISPNAHDSDIHLNSKTLGAKHNMALQLEERHDTVGDRNPSPDDLDPGWDESLLNLSQDVDYEGEVRWDSRSQETIQKIMKSRGQYSAEGVREIVAKFSDPPAPEPSYQPIGQRLTRASFSPRGPTQHSGVLASRRTRASKKTVERLQSRSDVDDMINLLRGIIQKKQAAEEEEKSVSVPVGETSEEKSSSHSAAPSCLGQSDPAAQEDDCWSDDDLFQDNSLLLELTQNPDKFCQAGKPPCGITTDTVPVVPGCDSDKVAVTAGRSGTTSLSASVASFSSTTNSLGANSSTRPCSSLANPSTKTNSSTRTNFSSARSLIKTNSSLASYSTKTISSTANSFIRTNSPLTNSCTRAPSSRPTSNSLVTNLNDSSVIPSSYVERHGHGHQFTTKNSSTLTGMNSKMPVNRLQFPSNKSNIQGSAPIQSSSFGKKNSTSLNSKKERTSPRHSNAVTNGAKGNGYNNKFSSSVNNFLNSQSAPRGTSPQSAGCKGSGPGQCGLQRVAVLNPPARPSVLSGHVSKTESDCSSRTSLSFEHARGGQKLGSVQTQRSTVFHKPISGSETSNQCTDSTCQSSNKSHQCSNTSGQGATDKDTDFFDLSLPDEILLQLTEPDEILDSQEDVLAPSFRAQPTNQSKSIYLQTNGAQKKTGGEKLLREQQKPLWTSALDAGKEEVFISPVKPLRQELQAAGTVGAASPMRAFFKRTLGVQGSPLAMRVGKHSSPCGPSSSTPVKLAKGTEATHAGRKETNQTAHSASESAEDALFDDSFMNDQALFESQILPMLEKAESEALAASQVQKPQGTEVASVSASPPVTCSPQEIEQKRQAALYRRSQRLSQKNARVSR</sequence>
<proteinExistence type="predicted"/>
<evidence type="ECO:0000313" key="3">
    <source>
        <dbReference type="RefSeq" id="XP_005101871.1"/>
    </source>
</evidence>
<feature type="compositionally biased region" description="Low complexity" evidence="1">
    <location>
        <begin position="14"/>
        <end position="28"/>
    </location>
</feature>
<dbReference type="Proteomes" id="UP000694888">
    <property type="component" value="Unplaced"/>
</dbReference>
<feature type="compositionally biased region" description="Basic and acidic residues" evidence="1">
    <location>
        <begin position="65"/>
        <end position="80"/>
    </location>
</feature>
<feature type="region of interest" description="Disordered" evidence="1">
    <location>
        <begin position="688"/>
        <end position="773"/>
    </location>
</feature>
<feature type="region of interest" description="Disordered" evidence="1">
    <location>
        <begin position="972"/>
        <end position="999"/>
    </location>
</feature>
<feature type="compositionally biased region" description="Polar residues" evidence="1">
    <location>
        <begin position="466"/>
        <end position="493"/>
    </location>
</feature>
<accession>A0ABM0JUL5</accession>
<evidence type="ECO:0000313" key="2">
    <source>
        <dbReference type="Proteomes" id="UP000694888"/>
    </source>
</evidence>
<feature type="region of interest" description="Disordered" evidence="1">
    <location>
        <begin position="1"/>
        <end position="91"/>
    </location>
</feature>